<proteinExistence type="predicted"/>
<sequence>MPDPELPGFFDEEPSPRRPVRALIGGVAAVAVIAGGAGAFLWLGSTPSADASALGAGTVVTSPTDPGSTGSRTAVAFAGSGRDVFDQLVTPTTAGDATATSTSAATVAAVGATTTGTSASTVTGTPTGTATKAPTGTGAKAPTGTGAKAPTTSPAKTPTTPTVSRSTAPPWQQGVVTFDSIPVGSTTGTASFVLDADGTNPVTGSLAAGSFVPSTSTVYRPWGITTERAMTDAEQAACQTLIKNAATSEDAAKISRQTKDCTVTDDYVWQAVFVPSSQAQLAVTNTERSGWLVAADTKLPGAAMGKVTGTVRWLGQRGEKYLLQVDDQPGIWVGEGDAVPGTPLNFEGIGLDSIARGDVAVFSADGAQYFTVLGGGEAAGITF</sequence>
<feature type="compositionally biased region" description="Low complexity" evidence="1">
    <location>
        <begin position="116"/>
        <end position="164"/>
    </location>
</feature>
<dbReference type="RefSeq" id="WP_179748692.1">
    <property type="nucleotide sequence ID" value="NZ_JACCBB010000001.1"/>
</dbReference>
<name>A0A7Y9AST1_9ACTN</name>
<dbReference type="AlphaFoldDB" id="A0A7Y9AST1"/>
<feature type="region of interest" description="Disordered" evidence="1">
    <location>
        <begin position="116"/>
        <end position="170"/>
    </location>
</feature>
<evidence type="ECO:0000313" key="3">
    <source>
        <dbReference type="Proteomes" id="UP000521922"/>
    </source>
</evidence>
<dbReference type="EMBL" id="JACCBB010000001">
    <property type="protein sequence ID" value="NYD20814.1"/>
    <property type="molecule type" value="Genomic_DNA"/>
</dbReference>
<protein>
    <submittedName>
        <fullName evidence="2">Uncharacterized protein</fullName>
    </submittedName>
</protein>
<evidence type="ECO:0000256" key="1">
    <source>
        <dbReference type="SAM" id="MobiDB-lite"/>
    </source>
</evidence>
<dbReference type="Proteomes" id="UP000521922">
    <property type="component" value="Unassembled WGS sequence"/>
</dbReference>
<comment type="caution">
    <text evidence="2">The sequence shown here is derived from an EMBL/GenBank/DDBJ whole genome shotgun (WGS) entry which is preliminary data.</text>
</comment>
<keyword evidence="3" id="KW-1185">Reference proteome</keyword>
<organism evidence="2 3">
    <name type="scientific">Kineococcus aurantiacus</name>
    <dbReference type="NCBI Taxonomy" id="37633"/>
    <lineage>
        <taxon>Bacteria</taxon>
        <taxon>Bacillati</taxon>
        <taxon>Actinomycetota</taxon>
        <taxon>Actinomycetes</taxon>
        <taxon>Kineosporiales</taxon>
        <taxon>Kineosporiaceae</taxon>
        <taxon>Kineococcus</taxon>
    </lineage>
</organism>
<reference evidence="2 3" key="1">
    <citation type="submission" date="2020-07" db="EMBL/GenBank/DDBJ databases">
        <title>Sequencing the genomes of 1000 actinobacteria strains.</title>
        <authorList>
            <person name="Klenk H.-P."/>
        </authorList>
    </citation>
    <scope>NUCLEOTIDE SEQUENCE [LARGE SCALE GENOMIC DNA]</scope>
    <source>
        <strain evidence="2 3">DSM 7487</strain>
    </source>
</reference>
<accession>A0A7Y9AST1</accession>
<gene>
    <name evidence="2" type="ORF">BJ968_000354</name>
</gene>
<evidence type="ECO:0000313" key="2">
    <source>
        <dbReference type="EMBL" id="NYD20814.1"/>
    </source>
</evidence>